<gene>
    <name evidence="7" type="ORF">GGI19_004694</name>
</gene>
<evidence type="ECO:0000256" key="2">
    <source>
        <dbReference type="ARBA" id="ARBA00009726"/>
    </source>
</evidence>
<comment type="subcellular location">
    <subcellularLocation>
        <location evidence="1">Membrane</location>
        <topology evidence="1">Multi-pass membrane protein</topology>
    </subcellularLocation>
</comment>
<evidence type="ECO:0000259" key="6">
    <source>
        <dbReference type="PROSITE" id="PS50893"/>
    </source>
</evidence>
<feature type="region of interest" description="Disordered" evidence="5">
    <location>
        <begin position="344"/>
        <end position="369"/>
    </location>
</feature>
<dbReference type="GO" id="GO:0016887">
    <property type="term" value="F:ATP hydrolysis activity"/>
    <property type="evidence" value="ECO:0007669"/>
    <property type="project" value="InterPro"/>
</dbReference>
<dbReference type="SMART" id="SM00382">
    <property type="entry name" value="AAA"/>
    <property type="match status" value="1"/>
</dbReference>
<keyword evidence="4" id="KW-0067">ATP-binding</keyword>
<proteinExistence type="inferred from homology"/>
<comment type="similarity">
    <text evidence="2">Belongs to the ABC transporter superfamily. ABCC family. Conjugate transporter (TC 3.A.1.208) subfamily.</text>
</comment>
<dbReference type="Gene3D" id="3.40.50.300">
    <property type="entry name" value="P-loop containing nucleotide triphosphate hydrolases"/>
    <property type="match status" value="2"/>
</dbReference>
<evidence type="ECO:0000256" key="3">
    <source>
        <dbReference type="ARBA" id="ARBA00022741"/>
    </source>
</evidence>
<dbReference type="InterPro" id="IPR003593">
    <property type="entry name" value="AAA+_ATPase"/>
</dbReference>
<dbReference type="OrthoDB" id="6500128at2759"/>
<evidence type="ECO:0000313" key="8">
    <source>
        <dbReference type="Proteomes" id="UP001140011"/>
    </source>
</evidence>
<dbReference type="InterPro" id="IPR050173">
    <property type="entry name" value="ABC_transporter_C-like"/>
</dbReference>
<comment type="caution">
    <text evidence="7">The sequence shown here is derived from an EMBL/GenBank/DDBJ whole genome shotgun (WGS) entry which is preliminary data.</text>
</comment>
<dbReference type="GO" id="GO:0016020">
    <property type="term" value="C:membrane"/>
    <property type="evidence" value="ECO:0007669"/>
    <property type="project" value="UniProtKB-SubCell"/>
</dbReference>
<keyword evidence="8" id="KW-1185">Reference proteome</keyword>
<evidence type="ECO:0000313" key="7">
    <source>
        <dbReference type="EMBL" id="KAJ2751109.1"/>
    </source>
</evidence>
<protein>
    <recommendedName>
        <fullName evidence="6">ABC transporter domain-containing protein</fullName>
    </recommendedName>
</protein>
<dbReference type="PANTHER" id="PTHR24223">
    <property type="entry name" value="ATP-BINDING CASSETTE SUB-FAMILY C"/>
    <property type="match status" value="1"/>
</dbReference>
<evidence type="ECO:0000256" key="5">
    <source>
        <dbReference type="SAM" id="MobiDB-lite"/>
    </source>
</evidence>
<evidence type="ECO:0000256" key="4">
    <source>
        <dbReference type="ARBA" id="ARBA00022840"/>
    </source>
</evidence>
<feature type="domain" description="ABC transporter" evidence="6">
    <location>
        <begin position="206"/>
        <end position="519"/>
    </location>
</feature>
<dbReference type="PROSITE" id="PS50893">
    <property type="entry name" value="ABC_TRANSPORTER_2"/>
    <property type="match status" value="1"/>
</dbReference>
<dbReference type="PANTHER" id="PTHR24223:SF456">
    <property type="entry name" value="MULTIDRUG RESISTANCE-ASSOCIATED PROTEIN LETHAL(2)03659"/>
    <property type="match status" value="1"/>
</dbReference>
<sequence>MCKELEMTKGSGTMVGSIGYMEQSPWIMNDTMRANILFGRDFDEEYYWKVIHACALTQDLESWPDSDLTTIGERGINISGGQRARLALARTVYSQADIYILDDPLSAVDAHVKRHILDNVILSSGLLGNKLRVIITHSESMLPFCNQIITVSDKTVSVIHQEPKEYFYIAPVAAVESNDVFDPILTETDLDSTPRTPTIDNDAQVITSDDAPSECSESDEDQLPQQKRTILDNAKYVFRLCEKIGIVGRTGAGKSTLAKAIFRLLNKNVEGSIEIDGYDTAKFGVGDFRPKLGIIPQESSMFSGTIKRNLDPLYEFTIEDMWAAMIKCGVAELIDPNRKRKPARSASQISIASNNANGNTVKKSEIEDDEDEKAKSIRLRWENAGLMMRALLLLFAGKPELDDRITPKTGINKYLIRDRVGFSNGQQQLFSLCRLLMRKRKVMILDEATADVDMETDRKMQELIRSEFSDSTIITIAHRLDTIMNSDRIIVMEKGEIVEIGPPQELRANGGKFAELVQANEF</sequence>
<dbReference type="SUPFAM" id="SSF52540">
    <property type="entry name" value="P-loop containing nucleoside triphosphate hydrolases"/>
    <property type="match status" value="2"/>
</dbReference>
<organism evidence="7 8">
    <name type="scientific">Coemansia pectinata</name>
    <dbReference type="NCBI Taxonomy" id="1052879"/>
    <lineage>
        <taxon>Eukaryota</taxon>
        <taxon>Fungi</taxon>
        <taxon>Fungi incertae sedis</taxon>
        <taxon>Zoopagomycota</taxon>
        <taxon>Kickxellomycotina</taxon>
        <taxon>Kickxellomycetes</taxon>
        <taxon>Kickxellales</taxon>
        <taxon>Kickxellaceae</taxon>
        <taxon>Coemansia</taxon>
    </lineage>
</organism>
<dbReference type="InterPro" id="IPR003439">
    <property type="entry name" value="ABC_transporter-like_ATP-bd"/>
</dbReference>
<name>A0A9W8LAB7_9FUNG</name>
<keyword evidence="3" id="KW-0547">Nucleotide-binding</keyword>
<evidence type="ECO:0000256" key="1">
    <source>
        <dbReference type="ARBA" id="ARBA00004141"/>
    </source>
</evidence>
<dbReference type="AlphaFoldDB" id="A0A9W8LAB7"/>
<dbReference type="GO" id="GO:0042626">
    <property type="term" value="F:ATPase-coupled transmembrane transporter activity"/>
    <property type="evidence" value="ECO:0007669"/>
    <property type="project" value="TreeGrafter"/>
</dbReference>
<dbReference type="Proteomes" id="UP001140011">
    <property type="component" value="Unassembled WGS sequence"/>
</dbReference>
<reference evidence="7" key="1">
    <citation type="submission" date="2022-07" db="EMBL/GenBank/DDBJ databases">
        <title>Phylogenomic reconstructions and comparative analyses of Kickxellomycotina fungi.</title>
        <authorList>
            <person name="Reynolds N.K."/>
            <person name="Stajich J.E."/>
            <person name="Barry K."/>
            <person name="Grigoriev I.V."/>
            <person name="Crous P."/>
            <person name="Smith M.E."/>
        </authorList>
    </citation>
    <scope>NUCLEOTIDE SEQUENCE</scope>
    <source>
        <strain evidence="7">BCRC 34297</strain>
    </source>
</reference>
<dbReference type="InterPro" id="IPR027417">
    <property type="entry name" value="P-loop_NTPase"/>
</dbReference>
<dbReference type="GO" id="GO:0005524">
    <property type="term" value="F:ATP binding"/>
    <property type="evidence" value="ECO:0007669"/>
    <property type="project" value="UniProtKB-KW"/>
</dbReference>
<dbReference type="Pfam" id="PF00005">
    <property type="entry name" value="ABC_tran"/>
    <property type="match status" value="2"/>
</dbReference>
<accession>A0A9W8LAB7</accession>
<dbReference type="EMBL" id="JANBUH010000447">
    <property type="protein sequence ID" value="KAJ2751109.1"/>
    <property type="molecule type" value="Genomic_DNA"/>
</dbReference>
<feature type="compositionally biased region" description="Low complexity" evidence="5">
    <location>
        <begin position="344"/>
        <end position="359"/>
    </location>
</feature>